<feature type="transmembrane region" description="Helical" evidence="1">
    <location>
        <begin position="167"/>
        <end position="184"/>
    </location>
</feature>
<dbReference type="Proteomes" id="UP001228690">
    <property type="component" value="Chromosome"/>
</dbReference>
<organism evidence="2 3">
    <name type="scientific">Candidatus Haliotispira prima</name>
    <dbReference type="NCBI Taxonomy" id="3034016"/>
    <lineage>
        <taxon>Bacteria</taxon>
        <taxon>Pseudomonadati</taxon>
        <taxon>Spirochaetota</taxon>
        <taxon>Spirochaetia</taxon>
        <taxon>Spirochaetales</taxon>
        <taxon>Spirochaetaceae</taxon>
        <taxon>Candidatus Haliotispira</taxon>
    </lineage>
</organism>
<feature type="transmembrane region" description="Helical" evidence="1">
    <location>
        <begin position="190"/>
        <end position="209"/>
    </location>
</feature>
<dbReference type="EMBL" id="CP123443">
    <property type="protein sequence ID" value="WGK70062.1"/>
    <property type="molecule type" value="Genomic_DNA"/>
</dbReference>
<evidence type="ECO:0000256" key="1">
    <source>
        <dbReference type="SAM" id="Phobius"/>
    </source>
</evidence>
<keyword evidence="1" id="KW-1133">Transmembrane helix</keyword>
<keyword evidence="3" id="KW-1185">Reference proteome</keyword>
<accession>A0ABY8MJ65</accession>
<feature type="transmembrane region" description="Helical" evidence="1">
    <location>
        <begin position="51"/>
        <end position="69"/>
    </location>
</feature>
<keyword evidence="1" id="KW-0812">Transmembrane</keyword>
<protein>
    <submittedName>
        <fullName evidence="2">Uncharacterized protein</fullName>
    </submittedName>
</protein>
<sequence>MKPIRVVRSFFSGIIVYIPIYLFSRTIPEPDFFPWDIFLVFVDRLLISREAYFRIIAVLILLSIILHRYRTSAREENNTPKRNHWRTKSFRFVAIEADELLCWLAGYFLAGNFRDFLLLGLFPSPEDLFFRPLSRILFAQFLVLSLEFLQTVRHPEHDIRQESRKSAIICLSAAFIGMSLFSGVATILNAYWGTSVILFVLLLLCWGYTCQPNMIKHKYPSSMN</sequence>
<evidence type="ECO:0000313" key="3">
    <source>
        <dbReference type="Proteomes" id="UP001228690"/>
    </source>
</evidence>
<proteinExistence type="predicted"/>
<evidence type="ECO:0000313" key="2">
    <source>
        <dbReference type="EMBL" id="WGK70062.1"/>
    </source>
</evidence>
<feature type="transmembrane region" description="Helical" evidence="1">
    <location>
        <begin position="7"/>
        <end position="24"/>
    </location>
</feature>
<name>A0ABY8MJ65_9SPIO</name>
<keyword evidence="1" id="KW-0472">Membrane</keyword>
<dbReference type="RefSeq" id="WP_326928268.1">
    <property type="nucleotide sequence ID" value="NZ_CP123443.1"/>
</dbReference>
<reference evidence="2 3" key="1">
    <citation type="submission" date="2023-04" db="EMBL/GenBank/DDBJ databases">
        <title>Spirochaete genome identified in red abalone sample constitutes a novel genus.</title>
        <authorList>
            <person name="Sharma S.P."/>
            <person name="Purcell C.M."/>
            <person name="Hyde J.R."/>
            <person name="Severin A.J."/>
        </authorList>
    </citation>
    <scope>NUCLEOTIDE SEQUENCE [LARGE SCALE GENOMIC DNA]</scope>
    <source>
        <strain evidence="2 3">SP-2023</strain>
    </source>
</reference>
<gene>
    <name evidence="2" type="ORF">P0082_04165</name>
</gene>